<keyword evidence="10" id="KW-1185">Reference proteome</keyword>
<dbReference type="SUPFAM" id="SSF56784">
    <property type="entry name" value="HAD-like"/>
    <property type="match status" value="1"/>
</dbReference>
<comment type="catalytic activity">
    <reaction evidence="1">
        <text>a ribonucleoside 5'-phosphate + H2O = a ribonucleoside + phosphate</text>
        <dbReference type="Rhea" id="RHEA:12484"/>
        <dbReference type="ChEBI" id="CHEBI:15377"/>
        <dbReference type="ChEBI" id="CHEBI:18254"/>
        <dbReference type="ChEBI" id="CHEBI:43474"/>
        <dbReference type="ChEBI" id="CHEBI:58043"/>
        <dbReference type="EC" id="3.1.3.5"/>
    </reaction>
</comment>
<dbReference type="InterPro" id="IPR023214">
    <property type="entry name" value="HAD_sf"/>
</dbReference>
<evidence type="ECO:0000256" key="2">
    <source>
        <dbReference type="ARBA" id="ARBA00008389"/>
    </source>
</evidence>
<dbReference type="InterPro" id="IPR036412">
    <property type="entry name" value="HAD-like_sf"/>
</dbReference>
<gene>
    <name evidence="9" type="ORF">HDU87_005136</name>
</gene>
<evidence type="ECO:0000256" key="1">
    <source>
        <dbReference type="ARBA" id="ARBA00000815"/>
    </source>
</evidence>
<dbReference type="Gene3D" id="3.40.50.1000">
    <property type="entry name" value="HAD superfamily/HAD-like"/>
    <property type="match status" value="2"/>
</dbReference>
<protein>
    <recommendedName>
        <fullName evidence="3">5'-nucleotidase</fullName>
        <ecNumber evidence="3">3.1.3.5</ecNumber>
    </recommendedName>
</protein>
<dbReference type="EC" id="3.1.3.5" evidence="3"/>
<dbReference type="GO" id="GO:0000166">
    <property type="term" value="F:nucleotide binding"/>
    <property type="evidence" value="ECO:0007669"/>
    <property type="project" value="UniProtKB-KW"/>
</dbReference>
<reference evidence="9" key="1">
    <citation type="submission" date="2020-05" db="EMBL/GenBank/DDBJ databases">
        <title>Phylogenomic resolution of chytrid fungi.</title>
        <authorList>
            <person name="Stajich J.E."/>
            <person name="Amses K."/>
            <person name="Simmons R."/>
            <person name="Seto K."/>
            <person name="Myers J."/>
            <person name="Bonds A."/>
            <person name="Quandt C.A."/>
            <person name="Barry K."/>
            <person name="Liu P."/>
            <person name="Grigoriev I."/>
            <person name="Longcore J.E."/>
            <person name="James T.Y."/>
        </authorList>
    </citation>
    <scope>NUCLEOTIDE SEQUENCE</scope>
    <source>
        <strain evidence="9">JEL0379</strain>
    </source>
</reference>
<keyword evidence="4" id="KW-0479">Metal-binding</keyword>
<keyword evidence="8" id="KW-0546">Nucleotide metabolism</keyword>
<keyword evidence="7" id="KW-0460">Magnesium</keyword>
<evidence type="ECO:0000256" key="6">
    <source>
        <dbReference type="ARBA" id="ARBA00022801"/>
    </source>
</evidence>
<proteinExistence type="inferred from homology"/>
<dbReference type="GO" id="GO:0005737">
    <property type="term" value="C:cytoplasm"/>
    <property type="evidence" value="ECO:0007669"/>
    <property type="project" value="InterPro"/>
</dbReference>
<dbReference type="GO" id="GO:0000287">
    <property type="term" value="F:magnesium ion binding"/>
    <property type="evidence" value="ECO:0007669"/>
    <property type="project" value="InterPro"/>
</dbReference>
<evidence type="ECO:0000256" key="4">
    <source>
        <dbReference type="ARBA" id="ARBA00022723"/>
    </source>
</evidence>
<evidence type="ECO:0000256" key="5">
    <source>
        <dbReference type="ARBA" id="ARBA00022741"/>
    </source>
</evidence>
<evidence type="ECO:0000256" key="3">
    <source>
        <dbReference type="ARBA" id="ARBA00012643"/>
    </source>
</evidence>
<dbReference type="EMBL" id="JADGJQ010000004">
    <property type="protein sequence ID" value="KAJ3184289.1"/>
    <property type="molecule type" value="Genomic_DNA"/>
</dbReference>
<dbReference type="GO" id="GO:0008253">
    <property type="term" value="F:5'-nucleotidase activity"/>
    <property type="evidence" value="ECO:0007669"/>
    <property type="project" value="UniProtKB-EC"/>
</dbReference>
<dbReference type="AlphaFoldDB" id="A0AAD5TVE3"/>
<keyword evidence="5" id="KW-0547">Nucleotide-binding</keyword>
<keyword evidence="6" id="KW-0378">Hydrolase</keyword>
<organism evidence="9 10">
    <name type="scientific">Geranomyces variabilis</name>
    <dbReference type="NCBI Taxonomy" id="109894"/>
    <lineage>
        <taxon>Eukaryota</taxon>
        <taxon>Fungi</taxon>
        <taxon>Fungi incertae sedis</taxon>
        <taxon>Chytridiomycota</taxon>
        <taxon>Chytridiomycota incertae sedis</taxon>
        <taxon>Chytridiomycetes</taxon>
        <taxon>Spizellomycetales</taxon>
        <taxon>Powellomycetaceae</taxon>
        <taxon>Geranomyces</taxon>
    </lineage>
</organism>
<dbReference type="GO" id="GO:0009117">
    <property type="term" value="P:nucleotide metabolic process"/>
    <property type="evidence" value="ECO:0007669"/>
    <property type="project" value="UniProtKB-KW"/>
</dbReference>
<evidence type="ECO:0000256" key="7">
    <source>
        <dbReference type="ARBA" id="ARBA00022842"/>
    </source>
</evidence>
<dbReference type="Pfam" id="PF05822">
    <property type="entry name" value="UMPH-1"/>
    <property type="match status" value="1"/>
</dbReference>
<sequence>MAMATAAPDHSLSRNPVENLMKYIDDPENSLYVKDPTRVREKLTSILADGKDNLHIISDFDMTISRYWVNGERNVGSHRVLSLSSRVPEEFTAKSNAIYRKYYPMEISQTLSHTEKVQAMVEWWTTQHDLILDLKLTKDELNSMADETHVILRDGLEDWVQLCEELGLPLLVFSAGLGDVIEAVLRKQGLLRPNVEIVSNMLHFGPDKIADRFEGKIIHTFNKDEANFPRARLAGRENVVSLR</sequence>
<accession>A0AAD5TVE3</accession>
<evidence type="ECO:0000313" key="10">
    <source>
        <dbReference type="Proteomes" id="UP001212152"/>
    </source>
</evidence>
<evidence type="ECO:0000313" key="9">
    <source>
        <dbReference type="EMBL" id="KAJ3184289.1"/>
    </source>
</evidence>
<dbReference type="InterPro" id="IPR006434">
    <property type="entry name" value="Pyrimidine_nucleotidase_eu"/>
</dbReference>
<dbReference type="Proteomes" id="UP001212152">
    <property type="component" value="Unassembled WGS sequence"/>
</dbReference>
<dbReference type="PANTHER" id="PTHR13045:SF0">
    <property type="entry name" value="7-METHYLGUANOSINE PHOSPHATE-SPECIFIC 5'-NUCLEOTIDASE"/>
    <property type="match status" value="1"/>
</dbReference>
<name>A0AAD5TVE3_9FUNG</name>
<evidence type="ECO:0000256" key="8">
    <source>
        <dbReference type="ARBA" id="ARBA00023080"/>
    </source>
</evidence>
<comment type="caution">
    <text evidence="9">The sequence shown here is derived from an EMBL/GenBank/DDBJ whole genome shotgun (WGS) entry which is preliminary data.</text>
</comment>
<comment type="similarity">
    <text evidence="2">Belongs to the pyrimidine 5'-nucleotidase family.</text>
</comment>
<dbReference type="PANTHER" id="PTHR13045">
    <property type="entry name" value="5'-NUCLEOTIDASE"/>
    <property type="match status" value="1"/>
</dbReference>